<dbReference type="GO" id="GO:0008540">
    <property type="term" value="C:proteasome regulatory particle, base subcomplex"/>
    <property type="evidence" value="ECO:0007669"/>
    <property type="project" value="UniProtKB-UniRule"/>
</dbReference>
<dbReference type="GO" id="GO:0042176">
    <property type="term" value="P:regulation of protein catabolic process"/>
    <property type="evidence" value="ECO:0007669"/>
    <property type="project" value="InterPro"/>
</dbReference>
<dbReference type="InterPro" id="IPR016643">
    <property type="entry name" value="26S_Psome_Rpn1"/>
</dbReference>
<evidence type="ECO:0000256" key="1">
    <source>
        <dbReference type="ARBA" id="ARBA00004031"/>
    </source>
</evidence>
<dbReference type="InterPro" id="IPR011989">
    <property type="entry name" value="ARM-like"/>
</dbReference>
<feature type="region of interest" description="Disordered" evidence="8">
    <location>
        <begin position="1"/>
        <end position="38"/>
    </location>
</feature>
<dbReference type="Pfam" id="PF17781">
    <property type="entry name" value="RPN1_RPN2_N"/>
    <property type="match status" value="1"/>
</dbReference>
<dbReference type="GO" id="GO:0005634">
    <property type="term" value="C:nucleus"/>
    <property type="evidence" value="ECO:0007669"/>
    <property type="project" value="TreeGrafter"/>
</dbReference>
<evidence type="ECO:0000256" key="2">
    <source>
        <dbReference type="ARBA" id="ARBA00005460"/>
    </source>
</evidence>
<comment type="function">
    <text evidence="7">Component of the 26S proteasome, a multiprotein complex involved in the ATP-dependent degradation of ubiquitinated proteins. This complex plays a key role in the maintenance of protein homeostasis by removing misfolded or damaged proteins, which could impair cellular functions, and by removing proteins whose functions are no longer required. Therefore, the proteasome participates in numerous cellular processes, including cell cycle progression, apoptosis, or DNA damage repair.</text>
</comment>
<evidence type="ECO:0000259" key="9">
    <source>
        <dbReference type="Pfam" id="PF17781"/>
    </source>
</evidence>
<comment type="function">
    <text evidence="1">Binds to the intracellular domain of tumor necrosis factor type 1 receptor. The binding domain of TRAP1 and TRAP2 resides outside the death domain of TNFR1.</text>
</comment>
<dbReference type="Proteomes" id="UP000494206">
    <property type="component" value="Unassembled WGS sequence"/>
</dbReference>
<dbReference type="PANTHER" id="PTHR10943:SF1">
    <property type="entry name" value="26S PROTEASOME NON-ATPASE REGULATORY SUBUNIT 2"/>
    <property type="match status" value="1"/>
</dbReference>
<dbReference type="InterPro" id="IPR016024">
    <property type="entry name" value="ARM-type_fold"/>
</dbReference>
<dbReference type="AlphaFoldDB" id="A0A8S1EXU9"/>
<organism evidence="11 12">
    <name type="scientific">Caenorhabditis bovis</name>
    <dbReference type="NCBI Taxonomy" id="2654633"/>
    <lineage>
        <taxon>Eukaryota</taxon>
        <taxon>Metazoa</taxon>
        <taxon>Ecdysozoa</taxon>
        <taxon>Nematoda</taxon>
        <taxon>Chromadorea</taxon>
        <taxon>Rhabditida</taxon>
        <taxon>Rhabditina</taxon>
        <taxon>Rhabditomorpha</taxon>
        <taxon>Rhabditoidea</taxon>
        <taxon>Rhabditidae</taxon>
        <taxon>Peloderinae</taxon>
        <taxon>Caenorhabditis</taxon>
    </lineage>
</organism>
<dbReference type="SUPFAM" id="SSF48371">
    <property type="entry name" value="ARM repeat"/>
    <property type="match status" value="1"/>
</dbReference>
<dbReference type="GO" id="GO:0030234">
    <property type="term" value="F:enzyme regulator activity"/>
    <property type="evidence" value="ECO:0007669"/>
    <property type="project" value="UniProtKB-UniRule"/>
</dbReference>
<feature type="region of interest" description="Disordered" evidence="8">
    <location>
        <begin position="623"/>
        <end position="700"/>
    </location>
</feature>
<dbReference type="PANTHER" id="PTHR10943">
    <property type="entry name" value="26S PROTEASOME NON-ATPASE REGULATORY SUBUNIT"/>
    <property type="match status" value="1"/>
</dbReference>
<feature type="domain" description="RPN1 N-terminal" evidence="9">
    <location>
        <begin position="43"/>
        <end position="343"/>
    </location>
</feature>
<evidence type="ECO:0000313" key="12">
    <source>
        <dbReference type="Proteomes" id="UP000494206"/>
    </source>
</evidence>
<dbReference type="Gene3D" id="1.25.10.10">
    <property type="entry name" value="Leucine-rich Repeat Variant"/>
    <property type="match status" value="1"/>
</dbReference>
<dbReference type="Pfam" id="PF01851">
    <property type="entry name" value="PC_rep"/>
    <property type="match status" value="1"/>
</dbReference>
<dbReference type="InterPro" id="IPR002015">
    <property type="entry name" value="Proteasome/cyclosome_rpt"/>
</dbReference>
<keyword evidence="5 7" id="KW-0647">Proteasome</keyword>
<reference evidence="11 12" key="1">
    <citation type="submission" date="2020-04" db="EMBL/GenBank/DDBJ databases">
        <authorList>
            <person name="Laetsch R D."/>
            <person name="Stevens L."/>
            <person name="Kumar S."/>
            <person name="Blaxter L. M."/>
        </authorList>
    </citation>
    <scope>NUCLEOTIDE SEQUENCE [LARGE SCALE GENOMIC DNA]</scope>
</reference>
<keyword evidence="4" id="KW-0677">Repeat</keyword>
<dbReference type="PIRSF" id="PIRSF015965">
    <property type="entry name" value="26S_Psome_Rpn1"/>
    <property type="match status" value="1"/>
</dbReference>
<dbReference type="GO" id="GO:0043161">
    <property type="term" value="P:proteasome-mediated ubiquitin-dependent protein catabolic process"/>
    <property type="evidence" value="ECO:0007669"/>
    <property type="project" value="TreeGrafter"/>
</dbReference>
<comment type="caution">
    <text evidence="11">The sequence shown here is derived from an EMBL/GenBank/DDBJ whole genome shotgun (WGS) entry which is preliminary data.</text>
</comment>
<feature type="compositionally biased region" description="Basic and acidic residues" evidence="8">
    <location>
        <begin position="7"/>
        <end position="31"/>
    </location>
</feature>
<keyword evidence="12" id="KW-1185">Reference proteome</keyword>
<feature type="compositionally biased region" description="Low complexity" evidence="8">
    <location>
        <begin position="688"/>
        <end position="699"/>
    </location>
</feature>
<dbReference type="EMBL" id="CADEPM010000005">
    <property type="protein sequence ID" value="CAB3406248.1"/>
    <property type="molecule type" value="Genomic_DNA"/>
</dbReference>
<comment type="similarity">
    <text evidence="2 7">Belongs to the proteasome subunit S2 family.</text>
</comment>
<evidence type="ECO:0000259" key="10">
    <source>
        <dbReference type="Pfam" id="PF18051"/>
    </source>
</evidence>
<evidence type="ECO:0000256" key="5">
    <source>
        <dbReference type="ARBA" id="ARBA00022942"/>
    </source>
</evidence>
<dbReference type="GO" id="GO:0034515">
    <property type="term" value="C:proteasome storage granule"/>
    <property type="evidence" value="ECO:0007669"/>
    <property type="project" value="TreeGrafter"/>
</dbReference>
<dbReference type="Pfam" id="PF18051">
    <property type="entry name" value="RPN1_C"/>
    <property type="match status" value="1"/>
</dbReference>
<evidence type="ECO:0000256" key="4">
    <source>
        <dbReference type="ARBA" id="ARBA00022737"/>
    </source>
</evidence>
<comment type="subunit">
    <text evidence="6">Component of the 19S proteasome regulatory particle complex. The 26S proteasome consists of a 20S core particle (CP) and two 19S regulatory subunits (RP). The regulatory particle is made of a lid composed of 9 subunits, a base containing 6 ATPases and few additional components including PSMD2. Interacts with RPGRIP1L. Interacts with CRY1 in a KDM8-dependent manner. Interacts (via C-terminus) with phosphatase UBLCP1 (via ubiquitin-like domain); the interaction recruits UBLCP1 to the 19S regulatory particle where it dephosphorylates 19S subunit PSMC2/RPT1 which impairs PSMC2 ATPase activity and disrupts 26S proteasome assembly.</text>
</comment>
<gene>
    <name evidence="11" type="ORF">CBOVIS_LOCUS8345</name>
</gene>
<evidence type="ECO:0000256" key="8">
    <source>
        <dbReference type="SAM" id="MobiDB-lite"/>
    </source>
</evidence>
<dbReference type="InterPro" id="IPR040892">
    <property type="entry name" value="RPN1_N"/>
</dbReference>
<evidence type="ECO:0000256" key="6">
    <source>
        <dbReference type="ARBA" id="ARBA00046857"/>
    </source>
</evidence>
<evidence type="ECO:0000256" key="7">
    <source>
        <dbReference type="PIRNR" id="PIRNR015965"/>
    </source>
</evidence>
<feature type="compositionally biased region" description="Low complexity" evidence="8">
    <location>
        <begin position="654"/>
        <end position="673"/>
    </location>
</feature>
<protein>
    <recommendedName>
        <fullName evidence="3 7">26S proteasome non-ATPase regulatory subunit 2</fullName>
    </recommendedName>
</protein>
<feature type="domain" description="26S proteasome non-ATPase regulatory subunit RPN1 C-terminal" evidence="10">
    <location>
        <begin position="915"/>
        <end position="968"/>
    </location>
</feature>
<evidence type="ECO:0000256" key="3">
    <source>
        <dbReference type="ARBA" id="ARBA00014928"/>
    </source>
</evidence>
<proteinExistence type="inferred from homology"/>
<name>A0A8S1EXU9_9PELO</name>
<evidence type="ECO:0000313" key="11">
    <source>
        <dbReference type="EMBL" id="CAB3406248.1"/>
    </source>
</evidence>
<dbReference type="OrthoDB" id="10252509at2759"/>
<sequence>MVTATQERPKLEEKHKNEKKLPGKGEQKKEEMTEEDQKLEDDLNLLVQRLSEPDTSLHMPALETMRTLIRASTTSMTSVPKPLKFMRPHYAKMKEIYEKMAPGDVKKLMADIISVLAMTSDERTDTINYRILGSHEPIGDWGHEYVRHLAMEMAEEWKKSTEQNANDQRKSELLTLAKQIVAHHIKYNAEVEACDLLIEIEKLDLLTDYVQEVDHQRVCLYLLSCAPLTPDPDNLILIRTAMGLYLKFNKFLEAVRCAIMLNDVAQVRTIFQKATDPLLRQQMAMLLGRHQIFLDYDEESSDGKRLAELNSNTHLYEYFHSLARELDIMEPKTPEGIYKTHLEHSRPFGNTAQPDSTRMNIAAALVNGFVNCGFSVDKILTVNEEATRWFYKNKDYGMLTAAASTGLVWRWDIDTGLGICDNFLYLNDDFLKAGTLLAIGIISSGIQDPCDPAWALLMDHVQSDRAIMRVGSVFGLGLAYANSKRDAVVKNEERGVIYELKKVLTDARPSATPEVKGLAGLSLGLILVGTADSDAAMEMLQTLMEKTESELADPNMRFLALGIALIFLGTQDKSEVFVESLRSLPEPFGPMVSTLVDVCAYAGTGNVLKIQKLLHLCSEHYETDQKKKSSSSKSSSNHPGTPKTDSKTAPTVIPADGSATPAASAAPTDAPGAPRRPAANLAPGGPASTSTSSENTTKSDLSSMQAVAVLGIGLIAMGEDIGSQMALRTFGHLIRYGEPVIRRAVPLALALLSVSNPQLNILETLSKFSHDADADTAHNAIFALGLVGAGTNNARLVAMLRQLASYHYKDQVSLMLVRISQGLTHLGKGTMTLNPWHSDRQLLSPSAMAGLLTVCFSFLDANNSVLNNRQHYLLYTLVLAMQPRMLVTLVEDDLKPGCLKQVGVSVRVGQAVDVVAQAGKPKTITGFQTHTTPVLLAHGERAELANEEYISMTPYLEGLVILKKNPEYEPVVVSSKK</sequence>
<accession>A0A8S1EXU9</accession>
<dbReference type="InterPro" id="IPR041433">
    <property type="entry name" value="RPN1_C"/>
</dbReference>